<proteinExistence type="predicted"/>
<organism evidence="2 3">
    <name type="scientific">Metabacillus idriensis</name>
    <dbReference type="NCBI Taxonomy" id="324768"/>
    <lineage>
        <taxon>Bacteria</taxon>
        <taxon>Bacillati</taxon>
        <taxon>Bacillota</taxon>
        <taxon>Bacilli</taxon>
        <taxon>Bacillales</taxon>
        <taxon>Bacillaceae</taxon>
        <taxon>Metabacillus</taxon>
    </lineage>
</organism>
<dbReference type="Pfam" id="PF13508">
    <property type="entry name" value="Acetyltransf_7"/>
    <property type="match status" value="1"/>
</dbReference>
<evidence type="ECO:0000313" key="3">
    <source>
        <dbReference type="Proteomes" id="UP000441585"/>
    </source>
</evidence>
<name>A0A6I2MA32_9BACI</name>
<dbReference type="Gene3D" id="3.40.630.30">
    <property type="match status" value="1"/>
</dbReference>
<dbReference type="CDD" id="cd04301">
    <property type="entry name" value="NAT_SF"/>
    <property type="match status" value="1"/>
</dbReference>
<reference evidence="2 3" key="1">
    <citation type="submission" date="2019-11" db="EMBL/GenBank/DDBJ databases">
        <title>Bacillus idriensis genome.</title>
        <authorList>
            <person name="Konopka E.N."/>
            <person name="Newman J.D."/>
        </authorList>
    </citation>
    <scope>NUCLEOTIDE SEQUENCE [LARGE SCALE GENOMIC DNA]</scope>
    <source>
        <strain evidence="2 3">DSM 19097</strain>
    </source>
</reference>
<dbReference type="EMBL" id="WKKF01000003">
    <property type="protein sequence ID" value="MRX54988.1"/>
    <property type="molecule type" value="Genomic_DNA"/>
</dbReference>
<dbReference type="GO" id="GO:0016747">
    <property type="term" value="F:acyltransferase activity, transferring groups other than amino-acyl groups"/>
    <property type="evidence" value="ECO:0007669"/>
    <property type="project" value="InterPro"/>
</dbReference>
<dbReference type="Proteomes" id="UP000441585">
    <property type="component" value="Unassembled WGS sequence"/>
</dbReference>
<dbReference type="PANTHER" id="PTHR43233:SF1">
    <property type="entry name" value="FAMILY N-ACETYLTRANSFERASE, PUTATIVE (AFU_ORTHOLOGUE AFUA_6G03350)-RELATED"/>
    <property type="match status" value="1"/>
</dbReference>
<gene>
    <name evidence="2" type="ORF">GJU41_13475</name>
</gene>
<comment type="caution">
    <text evidence="2">The sequence shown here is derived from an EMBL/GenBank/DDBJ whole genome shotgun (WGS) entry which is preliminary data.</text>
</comment>
<dbReference type="RefSeq" id="WP_070879665.1">
    <property type="nucleotide sequence ID" value="NZ_CAJFZX010000004.1"/>
</dbReference>
<evidence type="ECO:0000259" key="1">
    <source>
        <dbReference type="PROSITE" id="PS51186"/>
    </source>
</evidence>
<dbReference type="PROSITE" id="PS51186">
    <property type="entry name" value="GNAT"/>
    <property type="match status" value="1"/>
</dbReference>
<dbReference type="InterPro" id="IPR053144">
    <property type="entry name" value="Acetyltransferase_Butenolide"/>
</dbReference>
<dbReference type="InterPro" id="IPR000182">
    <property type="entry name" value="GNAT_dom"/>
</dbReference>
<evidence type="ECO:0000313" key="2">
    <source>
        <dbReference type="EMBL" id="MRX54988.1"/>
    </source>
</evidence>
<keyword evidence="3" id="KW-1185">Reference proteome</keyword>
<keyword evidence="2" id="KW-0808">Transferase</keyword>
<dbReference type="PANTHER" id="PTHR43233">
    <property type="entry name" value="FAMILY N-ACETYLTRANSFERASE, PUTATIVE (AFU_ORTHOLOGUE AFUA_6G03350)-RELATED"/>
    <property type="match status" value="1"/>
</dbReference>
<sequence>MEWQKNEYHVSDDQTLLQIEKIEAWISESYWAKGRSRKVIEESIKHSLSFGLYDQNGRQIGFARVITDQAVFSWIMDVIIDEEYRGRGLGKFLVECIISHPTIKNTKMGLATKDAHNLYRQFGFETEEYMRRPLI</sequence>
<dbReference type="AlphaFoldDB" id="A0A6I2MA32"/>
<protein>
    <submittedName>
        <fullName evidence="2">GNAT family N-acetyltransferase</fullName>
    </submittedName>
</protein>
<accession>A0A6I2MA32</accession>
<dbReference type="SUPFAM" id="SSF55729">
    <property type="entry name" value="Acyl-CoA N-acyltransferases (Nat)"/>
    <property type="match status" value="1"/>
</dbReference>
<dbReference type="InterPro" id="IPR016181">
    <property type="entry name" value="Acyl_CoA_acyltransferase"/>
</dbReference>
<feature type="domain" description="N-acetyltransferase" evidence="1">
    <location>
        <begin position="8"/>
        <end position="135"/>
    </location>
</feature>